<evidence type="ECO:0000313" key="1">
    <source>
        <dbReference type="EMBL" id="MCE3361518.1"/>
    </source>
</evidence>
<name>A0AAW4Y4L4_STAAU</name>
<accession>A0AAW4Y4L4</accession>
<dbReference type="EMBL" id="JAIUEN010000023">
    <property type="protein sequence ID" value="MCE3361518.1"/>
    <property type="molecule type" value="Genomic_DNA"/>
</dbReference>
<dbReference type="Proteomes" id="UP001200271">
    <property type="component" value="Unassembled WGS sequence"/>
</dbReference>
<dbReference type="InterPro" id="IPR031682">
    <property type="entry name" value="EsaE"/>
</dbReference>
<protein>
    <submittedName>
        <fullName evidence="1">DUF5081 family protein</fullName>
    </submittedName>
</protein>
<evidence type="ECO:0000313" key="2">
    <source>
        <dbReference type="Proteomes" id="UP001200271"/>
    </source>
</evidence>
<reference evidence="1" key="2">
    <citation type="submission" date="2023-08" db="EMBL/GenBank/DDBJ databases">
        <authorList>
            <person name="Zhao H."/>
            <person name="Wang X."/>
        </authorList>
    </citation>
    <scope>NUCLEOTIDE SEQUENCE</scope>
    <source>
        <strain evidence="1">NC-4</strain>
    </source>
</reference>
<proteinExistence type="predicted"/>
<gene>
    <name evidence="1" type="ORF">LB359_04000</name>
</gene>
<sequence length="72" mass="8175">MKDVKRIDYFSYEELTILGGSKLPLVNFELFDPSNFEEAKAALIEKELVTENDKLTDAGFKVATLVREYISA</sequence>
<organism evidence="1 2">
    <name type="scientific">Staphylococcus aureus</name>
    <dbReference type="NCBI Taxonomy" id="1280"/>
    <lineage>
        <taxon>Bacteria</taxon>
        <taxon>Bacillati</taxon>
        <taxon>Bacillota</taxon>
        <taxon>Bacilli</taxon>
        <taxon>Bacillales</taxon>
        <taxon>Staphylococcaceae</taxon>
        <taxon>Staphylococcus</taxon>
    </lineage>
</organism>
<reference evidence="1" key="1">
    <citation type="journal article" date="2021" name="Front Med (Lausanne)">
        <title>The Prevalence and Determinants of Fusidic Acid Resistance Among Methicillin-Resistant Staphylococcus aureus Clinical Isolates in China.</title>
        <authorList>
            <person name="Zhao H."/>
            <person name="Wang X."/>
            <person name="Wang B."/>
            <person name="Xu Y."/>
            <person name="Rao L."/>
            <person name="Wan B."/>
            <person name="Guo Y."/>
            <person name="Wu X."/>
            <person name="Yu J."/>
            <person name="Chen L."/>
            <person name="Li M."/>
            <person name="Yu F."/>
        </authorList>
    </citation>
    <scope>NUCLEOTIDE SEQUENCE</scope>
    <source>
        <strain evidence="1">NC-4</strain>
    </source>
</reference>
<feature type="non-terminal residue" evidence="1">
    <location>
        <position position="72"/>
    </location>
</feature>
<dbReference type="AlphaFoldDB" id="A0AAW4Y4L4"/>
<comment type="caution">
    <text evidence="1">The sequence shown here is derived from an EMBL/GenBank/DDBJ whole genome shotgun (WGS) entry which is preliminary data.</text>
</comment>
<dbReference type="Pfam" id="PF16887">
    <property type="entry name" value="DUF5081"/>
    <property type="match status" value="1"/>
</dbReference>